<gene>
    <name evidence="1" type="ORF">Pmani_020615</name>
</gene>
<proteinExistence type="predicted"/>
<name>A0AAE1U2V9_9EUCA</name>
<accession>A0AAE1U2V9</accession>
<comment type="caution">
    <text evidence="1">The sequence shown here is derived from an EMBL/GenBank/DDBJ whole genome shotgun (WGS) entry which is preliminary data.</text>
</comment>
<evidence type="ECO:0000313" key="1">
    <source>
        <dbReference type="EMBL" id="KAK4307622.1"/>
    </source>
</evidence>
<dbReference type="AlphaFoldDB" id="A0AAE1U2V9"/>
<organism evidence="1 2">
    <name type="scientific">Petrolisthes manimaculis</name>
    <dbReference type="NCBI Taxonomy" id="1843537"/>
    <lineage>
        <taxon>Eukaryota</taxon>
        <taxon>Metazoa</taxon>
        <taxon>Ecdysozoa</taxon>
        <taxon>Arthropoda</taxon>
        <taxon>Crustacea</taxon>
        <taxon>Multicrustacea</taxon>
        <taxon>Malacostraca</taxon>
        <taxon>Eumalacostraca</taxon>
        <taxon>Eucarida</taxon>
        <taxon>Decapoda</taxon>
        <taxon>Pleocyemata</taxon>
        <taxon>Anomura</taxon>
        <taxon>Galatheoidea</taxon>
        <taxon>Porcellanidae</taxon>
        <taxon>Petrolisthes</taxon>
    </lineage>
</organism>
<reference evidence="1" key="1">
    <citation type="submission" date="2023-11" db="EMBL/GenBank/DDBJ databases">
        <title>Genome assemblies of two species of porcelain crab, Petrolisthes cinctipes and Petrolisthes manimaculis (Anomura: Porcellanidae).</title>
        <authorList>
            <person name="Angst P."/>
        </authorList>
    </citation>
    <scope>NUCLEOTIDE SEQUENCE</scope>
    <source>
        <strain evidence="1">PB745_02</strain>
        <tissue evidence="1">Gill</tissue>
    </source>
</reference>
<sequence>MGPARDRQTLQAVAHTRVPVAAARLPNSADQLHSGLNFPEACQSSVYSHQSIGGVVVPRKPCSRNIHLSYLPAERKKGKTSFLSERPPWEAPRVCVSFSNGCGTIECGLHHLPITDILKLRKATFVGFTLSSRLEVVSNALSILHSSCPHSELFCC</sequence>
<keyword evidence="2" id="KW-1185">Reference proteome</keyword>
<protein>
    <submittedName>
        <fullName evidence="1">Uncharacterized protein</fullName>
    </submittedName>
</protein>
<evidence type="ECO:0000313" key="2">
    <source>
        <dbReference type="Proteomes" id="UP001292094"/>
    </source>
</evidence>
<dbReference type="EMBL" id="JAWZYT010001986">
    <property type="protein sequence ID" value="KAK4307622.1"/>
    <property type="molecule type" value="Genomic_DNA"/>
</dbReference>
<dbReference type="Proteomes" id="UP001292094">
    <property type="component" value="Unassembled WGS sequence"/>
</dbReference>